<feature type="transmembrane region" description="Helical" evidence="8">
    <location>
        <begin position="102"/>
        <end position="120"/>
    </location>
</feature>
<feature type="non-terminal residue" evidence="10">
    <location>
        <position position="1"/>
    </location>
</feature>
<feature type="transmembrane region" description="Helical" evidence="8">
    <location>
        <begin position="202"/>
        <end position="224"/>
    </location>
</feature>
<feature type="transmembrane region" description="Helical" evidence="8">
    <location>
        <begin position="173"/>
        <end position="190"/>
    </location>
</feature>
<keyword evidence="5 8" id="KW-1133">Transmembrane helix</keyword>
<proteinExistence type="inferred from homology"/>
<reference evidence="11" key="2">
    <citation type="journal article" date="2018" name="BMC Genomics">
        <title>A manually annotated Actinidia chinensis var. chinensis (kiwifruit) genome highlights the challenges associated with draft genomes and gene prediction in plants.</title>
        <authorList>
            <person name="Pilkington S.M."/>
            <person name="Crowhurst R."/>
            <person name="Hilario E."/>
            <person name="Nardozza S."/>
            <person name="Fraser L."/>
            <person name="Peng Y."/>
            <person name="Gunaseelan K."/>
            <person name="Simpson R."/>
            <person name="Tahir J."/>
            <person name="Deroles S.C."/>
            <person name="Templeton K."/>
            <person name="Luo Z."/>
            <person name="Davy M."/>
            <person name="Cheng C."/>
            <person name="McNeilage M."/>
            <person name="Scaglione D."/>
            <person name="Liu Y."/>
            <person name="Zhang Q."/>
            <person name="Datson P."/>
            <person name="De Silva N."/>
            <person name="Gardiner S.E."/>
            <person name="Bassett H."/>
            <person name="Chagne D."/>
            <person name="McCallum J."/>
            <person name="Dzierzon H."/>
            <person name="Deng C."/>
            <person name="Wang Y.Y."/>
            <person name="Barron L."/>
            <person name="Manako K."/>
            <person name="Bowen J."/>
            <person name="Foster T.M."/>
            <person name="Erridge Z.A."/>
            <person name="Tiffin H."/>
            <person name="Waite C.N."/>
            <person name="Davies K.M."/>
            <person name="Grierson E.P."/>
            <person name="Laing W.A."/>
            <person name="Kirk R."/>
            <person name="Chen X."/>
            <person name="Wood M."/>
            <person name="Montefiori M."/>
            <person name="Brummell D.A."/>
            <person name="Schwinn K.E."/>
            <person name="Catanach A."/>
            <person name="Fullerton C."/>
            <person name="Li D."/>
            <person name="Meiyalaghan S."/>
            <person name="Nieuwenhuizen N."/>
            <person name="Read N."/>
            <person name="Prakash R."/>
            <person name="Hunter D."/>
            <person name="Zhang H."/>
            <person name="McKenzie M."/>
            <person name="Knabel M."/>
            <person name="Harris A."/>
            <person name="Allan A.C."/>
            <person name="Gleave A."/>
            <person name="Chen A."/>
            <person name="Janssen B.J."/>
            <person name="Plunkett B."/>
            <person name="Ampomah-Dwamena C."/>
            <person name="Voogd C."/>
            <person name="Leif D."/>
            <person name="Lafferty D."/>
            <person name="Souleyre E.J.F."/>
            <person name="Varkonyi-Gasic E."/>
            <person name="Gambi F."/>
            <person name="Hanley J."/>
            <person name="Yao J.L."/>
            <person name="Cheung J."/>
            <person name="David K.M."/>
            <person name="Warren B."/>
            <person name="Marsh K."/>
            <person name="Snowden K.C."/>
            <person name="Lin-Wang K."/>
            <person name="Brian L."/>
            <person name="Martinez-Sanchez M."/>
            <person name="Wang M."/>
            <person name="Ileperuma N."/>
            <person name="Macnee N."/>
            <person name="Campin R."/>
            <person name="McAtee P."/>
            <person name="Drummond R.S.M."/>
            <person name="Espley R.V."/>
            <person name="Ireland H.S."/>
            <person name="Wu R."/>
            <person name="Atkinson R.G."/>
            <person name="Karunairetnam S."/>
            <person name="Bulley S."/>
            <person name="Chunkath S."/>
            <person name="Hanley Z."/>
            <person name="Storey R."/>
            <person name="Thrimawithana A.H."/>
            <person name="Thomson S."/>
            <person name="David C."/>
            <person name="Testolin R."/>
            <person name="Huang H."/>
            <person name="Hellens R.P."/>
            <person name="Schaffer R.J."/>
        </authorList>
    </citation>
    <scope>NUCLEOTIDE SEQUENCE [LARGE SCALE GENOMIC DNA]</scope>
    <source>
        <strain evidence="11">cv. Red5</strain>
    </source>
</reference>
<feature type="region of interest" description="Disordered" evidence="7">
    <location>
        <begin position="285"/>
        <end position="313"/>
    </location>
</feature>
<keyword evidence="3 8" id="KW-0812">Transmembrane</keyword>
<organism evidence="10 11">
    <name type="scientific">Actinidia chinensis var. chinensis</name>
    <name type="common">Chinese soft-hair kiwi</name>
    <dbReference type="NCBI Taxonomy" id="1590841"/>
    <lineage>
        <taxon>Eukaryota</taxon>
        <taxon>Viridiplantae</taxon>
        <taxon>Streptophyta</taxon>
        <taxon>Embryophyta</taxon>
        <taxon>Tracheophyta</taxon>
        <taxon>Spermatophyta</taxon>
        <taxon>Magnoliopsida</taxon>
        <taxon>eudicotyledons</taxon>
        <taxon>Gunneridae</taxon>
        <taxon>Pentapetalae</taxon>
        <taxon>asterids</taxon>
        <taxon>Ericales</taxon>
        <taxon>Actinidiaceae</taxon>
        <taxon>Actinidia</taxon>
    </lineage>
</organism>
<dbReference type="GO" id="GO:0006644">
    <property type="term" value="P:phospholipid metabolic process"/>
    <property type="evidence" value="ECO:0007669"/>
    <property type="project" value="InterPro"/>
</dbReference>
<evidence type="ECO:0000256" key="7">
    <source>
        <dbReference type="SAM" id="MobiDB-lite"/>
    </source>
</evidence>
<comment type="caution">
    <text evidence="10">The sequence shown here is derived from an EMBL/GenBank/DDBJ whole genome shotgun (WGS) entry which is preliminary data.</text>
</comment>
<keyword evidence="4" id="KW-0378">Hydrolase</keyword>
<comment type="subcellular location">
    <subcellularLocation>
        <location evidence="1">Membrane</location>
        <topology evidence="1">Multi-pass membrane protein</topology>
    </subcellularLocation>
</comment>
<evidence type="ECO:0000256" key="2">
    <source>
        <dbReference type="ARBA" id="ARBA00008816"/>
    </source>
</evidence>
<dbReference type="InParanoid" id="A0A2R6PCG1"/>
<evidence type="ECO:0000256" key="5">
    <source>
        <dbReference type="ARBA" id="ARBA00022989"/>
    </source>
</evidence>
<sequence length="313" mass="35170">LAKMAVTQYGSYTIKSHGGKLARTHMHDWLILLVLALIIGALNYIEPFHRFVGKEMMTDLKFPFKPDTIPFWTVRVYVGLFPCVVFLVYYISRRDIYDLHHAVLGLLLSVLITGVITDSIKDAVGRPRPNFYWRCFVDGVSVFDPSTMDVMCTNKNLKVTKEGYKSFPSGHTSWSFAGLGFLSLYLSGKIRAFNRNGHISKLCFVILPYLLAALVGVSCVDDYWHHWTDVFTGAVIGTVVSALCYLHFFPSPHCTNSWAPYAYFRILAESGVQLSPAEMEAPYARHGYDEETGESSSLSAGQDLEELEAGKKH</sequence>
<dbReference type="AlphaFoldDB" id="A0A2R6PCG1"/>
<evidence type="ECO:0000313" key="10">
    <source>
        <dbReference type="EMBL" id="PSR89081.1"/>
    </source>
</evidence>
<dbReference type="GO" id="GO:0008195">
    <property type="term" value="F:phosphatidate phosphatase activity"/>
    <property type="evidence" value="ECO:0007669"/>
    <property type="project" value="TreeGrafter"/>
</dbReference>
<evidence type="ECO:0000313" key="11">
    <source>
        <dbReference type="Proteomes" id="UP000241394"/>
    </source>
</evidence>
<gene>
    <name evidence="10" type="ORF">CEY00_Acc29275</name>
</gene>
<evidence type="ECO:0000256" key="6">
    <source>
        <dbReference type="ARBA" id="ARBA00023136"/>
    </source>
</evidence>
<protein>
    <submittedName>
        <fullName evidence="10">Lipid phosphate phosphatase</fullName>
    </submittedName>
</protein>
<evidence type="ECO:0000256" key="4">
    <source>
        <dbReference type="ARBA" id="ARBA00022801"/>
    </source>
</evidence>
<feature type="transmembrane region" description="Helical" evidence="8">
    <location>
        <begin position="69"/>
        <end position="90"/>
    </location>
</feature>
<dbReference type="PANTHER" id="PTHR10165">
    <property type="entry name" value="LIPID PHOSPHATE PHOSPHATASE"/>
    <property type="match status" value="1"/>
</dbReference>
<dbReference type="InterPro" id="IPR000326">
    <property type="entry name" value="PAP2/HPO"/>
</dbReference>
<evidence type="ECO:0000256" key="3">
    <source>
        <dbReference type="ARBA" id="ARBA00022692"/>
    </source>
</evidence>
<keyword evidence="11" id="KW-1185">Reference proteome</keyword>
<keyword evidence="6 8" id="KW-0472">Membrane</keyword>
<accession>A0A2R6PCG1</accession>
<comment type="similarity">
    <text evidence="2">Belongs to the PA-phosphatase related phosphoesterase family.</text>
</comment>
<dbReference type="InterPro" id="IPR043216">
    <property type="entry name" value="PAP-like"/>
</dbReference>
<dbReference type="OMA" id="CIFICAS"/>
<feature type="transmembrane region" description="Helical" evidence="8">
    <location>
        <begin position="230"/>
        <end position="248"/>
    </location>
</feature>
<dbReference type="Proteomes" id="UP000241394">
    <property type="component" value="Chromosome LG26"/>
</dbReference>
<evidence type="ECO:0000259" key="9">
    <source>
        <dbReference type="SMART" id="SM00014"/>
    </source>
</evidence>
<evidence type="ECO:0000256" key="1">
    <source>
        <dbReference type="ARBA" id="ARBA00004141"/>
    </source>
</evidence>
<name>A0A2R6PCG1_ACTCC</name>
<dbReference type="Gene3D" id="1.20.144.10">
    <property type="entry name" value="Phosphatidic acid phosphatase type 2/haloperoxidase"/>
    <property type="match status" value="1"/>
</dbReference>
<dbReference type="SMART" id="SM00014">
    <property type="entry name" value="acidPPc"/>
    <property type="match status" value="1"/>
</dbReference>
<dbReference type="GO" id="GO:0046839">
    <property type="term" value="P:phospholipid dephosphorylation"/>
    <property type="evidence" value="ECO:0007669"/>
    <property type="project" value="TreeGrafter"/>
</dbReference>
<evidence type="ECO:0000256" key="8">
    <source>
        <dbReference type="SAM" id="Phobius"/>
    </source>
</evidence>
<feature type="domain" description="Phosphatidic acid phosphatase type 2/haloperoxidase" evidence="9">
    <location>
        <begin position="104"/>
        <end position="245"/>
    </location>
</feature>
<dbReference type="GO" id="GO:0016020">
    <property type="term" value="C:membrane"/>
    <property type="evidence" value="ECO:0007669"/>
    <property type="project" value="UniProtKB-SubCell"/>
</dbReference>
<dbReference type="OrthoDB" id="10030083at2759"/>
<dbReference type="InterPro" id="IPR036938">
    <property type="entry name" value="PAP2/HPO_sf"/>
</dbReference>
<dbReference type="STRING" id="1590841.A0A2R6PCG1"/>
<dbReference type="FunFam" id="1.20.144.10:FF:000001">
    <property type="entry name" value="Lipid phosphate phosphatase 2"/>
    <property type="match status" value="1"/>
</dbReference>
<feature type="transmembrane region" description="Helical" evidence="8">
    <location>
        <begin position="29"/>
        <end position="49"/>
    </location>
</feature>
<dbReference type="EMBL" id="NKQK01000026">
    <property type="protein sequence ID" value="PSR89081.1"/>
    <property type="molecule type" value="Genomic_DNA"/>
</dbReference>
<dbReference type="PANTHER" id="PTHR10165:SF91">
    <property type="entry name" value="LIPID PHOSPHATE PHOSPHATASE-LIKE PROTEIN"/>
    <property type="match status" value="1"/>
</dbReference>
<dbReference type="SUPFAM" id="SSF48317">
    <property type="entry name" value="Acid phosphatase/Vanadium-dependent haloperoxidase"/>
    <property type="match status" value="1"/>
</dbReference>
<dbReference type="CDD" id="cd03390">
    <property type="entry name" value="PAP2_containing_1_like"/>
    <property type="match status" value="1"/>
</dbReference>
<reference evidence="10 11" key="1">
    <citation type="submission" date="2017-07" db="EMBL/GenBank/DDBJ databases">
        <title>An improved, manually edited Actinidia chinensis var. chinensis (kiwifruit) genome highlights the challenges associated with draft genomes and gene prediction in plants.</title>
        <authorList>
            <person name="Pilkington S."/>
            <person name="Crowhurst R."/>
            <person name="Hilario E."/>
            <person name="Nardozza S."/>
            <person name="Fraser L."/>
            <person name="Peng Y."/>
            <person name="Gunaseelan K."/>
            <person name="Simpson R."/>
            <person name="Tahir J."/>
            <person name="Deroles S."/>
            <person name="Templeton K."/>
            <person name="Luo Z."/>
            <person name="Davy M."/>
            <person name="Cheng C."/>
            <person name="Mcneilage M."/>
            <person name="Scaglione D."/>
            <person name="Liu Y."/>
            <person name="Zhang Q."/>
            <person name="Datson P."/>
            <person name="De Silva N."/>
            <person name="Gardiner S."/>
            <person name="Bassett H."/>
            <person name="Chagne D."/>
            <person name="Mccallum J."/>
            <person name="Dzierzon H."/>
            <person name="Deng C."/>
            <person name="Wang Y.-Y."/>
            <person name="Barron N."/>
            <person name="Manako K."/>
            <person name="Bowen J."/>
            <person name="Foster T."/>
            <person name="Erridge Z."/>
            <person name="Tiffin H."/>
            <person name="Waite C."/>
            <person name="Davies K."/>
            <person name="Grierson E."/>
            <person name="Laing W."/>
            <person name="Kirk R."/>
            <person name="Chen X."/>
            <person name="Wood M."/>
            <person name="Montefiori M."/>
            <person name="Brummell D."/>
            <person name="Schwinn K."/>
            <person name="Catanach A."/>
            <person name="Fullerton C."/>
            <person name="Li D."/>
            <person name="Meiyalaghan S."/>
            <person name="Nieuwenhuizen N."/>
            <person name="Read N."/>
            <person name="Prakash R."/>
            <person name="Hunter D."/>
            <person name="Zhang H."/>
            <person name="Mckenzie M."/>
            <person name="Knabel M."/>
            <person name="Harris A."/>
            <person name="Allan A."/>
            <person name="Chen A."/>
            <person name="Janssen B."/>
            <person name="Plunkett B."/>
            <person name="Dwamena C."/>
            <person name="Voogd C."/>
            <person name="Leif D."/>
            <person name="Lafferty D."/>
            <person name="Souleyre E."/>
            <person name="Varkonyi-Gasic E."/>
            <person name="Gambi F."/>
            <person name="Hanley J."/>
            <person name="Yao J.-L."/>
            <person name="Cheung J."/>
            <person name="David K."/>
            <person name="Warren B."/>
            <person name="Marsh K."/>
            <person name="Snowden K."/>
            <person name="Lin-Wang K."/>
            <person name="Brian L."/>
            <person name="Martinez-Sanchez M."/>
            <person name="Wang M."/>
            <person name="Ileperuma N."/>
            <person name="Macnee N."/>
            <person name="Campin R."/>
            <person name="Mcatee P."/>
            <person name="Drummond R."/>
            <person name="Espley R."/>
            <person name="Ireland H."/>
            <person name="Wu R."/>
            <person name="Atkinson R."/>
            <person name="Karunairetnam S."/>
            <person name="Bulley S."/>
            <person name="Chunkath S."/>
            <person name="Hanley Z."/>
            <person name="Storey R."/>
            <person name="Thrimawithana A."/>
            <person name="Thomson S."/>
            <person name="David C."/>
            <person name="Testolin R."/>
        </authorList>
    </citation>
    <scope>NUCLEOTIDE SEQUENCE [LARGE SCALE GENOMIC DNA]</scope>
    <source>
        <strain evidence="11">cv. Red5</strain>
        <tissue evidence="10">Young leaf</tissue>
    </source>
</reference>
<dbReference type="Pfam" id="PF01569">
    <property type="entry name" value="PAP2"/>
    <property type="match status" value="1"/>
</dbReference>